<evidence type="ECO:0000313" key="1">
    <source>
        <dbReference type="EMBL" id="CAG8690992.1"/>
    </source>
</evidence>
<gene>
    <name evidence="1" type="ORF">SCALOS_LOCUS10129</name>
</gene>
<dbReference type="EMBL" id="CAJVPM010035798">
    <property type="protein sequence ID" value="CAG8690992.1"/>
    <property type="molecule type" value="Genomic_DNA"/>
</dbReference>
<organism evidence="1 2">
    <name type="scientific">Scutellospora calospora</name>
    <dbReference type="NCBI Taxonomy" id="85575"/>
    <lineage>
        <taxon>Eukaryota</taxon>
        <taxon>Fungi</taxon>
        <taxon>Fungi incertae sedis</taxon>
        <taxon>Mucoromycota</taxon>
        <taxon>Glomeromycotina</taxon>
        <taxon>Glomeromycetes</taxon>
        <taxon>Diversisporales</taxon>
        <taxon>Gigasporaceae</taxon>
        <taxon>Scutellospora</taxon>
    </lineage>
</organism>
<evidence type="ECO:0000313" key="2">
    <source>
        <dbReference type="Proteomes" id="UP000789860"/>
    </source>
</evidence>
<keyword evidence="2" id="KW-1185">Reference proteome</keyword>
<feature type="non-terminal residue" evidence="1">
    <location>
        <position position="1"/>
    </location>
</feature>
<dbReference type="Proteomes" id="UP000789860">
    <property type="component" value="Unassembled WGS sequence"/>
</dbReference>
<reference evidence="1" key="1">
    <citation type="submission" date="2021-06" db="EMBL/GenBank/DDBJ databases">
        <authorList>
            <person name="Kallberg Y."/>
            <person name="Tangrot J."/>
            <person name="Rosling A."/>
        </authorList>
    </citation>
    <scope>NUCLEOTIDE SEQUENCE</scope>
    <source>
        <strain evidence="1">AU212A</strain>
    </source>
</reference>
<name>A0ACA9P5W5_9GLOM</name>
<comment type="caution">
    <text evidence="1">The sequence shown here is derived from an EMBL/GenBank/DDBJ whole genome shotgun (WGS) entry which is preliminary data.</text>
</comment>
<proteinExistence type="predicted"/>
<protein>
    <submittedName>
        <fullName evidence="1">3724_t:CDS:1</fullName>
    </submittedName>
</protein>
<sequence length="78" mass="9251">KFKLLEFRIRVLKTTKNLSSNNKNNLTILDDLYDFFILQDSNNKPQDNSSKFQSLECENLNFSHIDKNFEESNYNNLS</sequence>
<accession>A0ACA9P5W5</accession>